<accession>A0A7G5BV83</accession>
<dbReference type="Pfam" id="PF22790">
    <property type="entry name" value="YkoP"/>
    <property type="match status" value="1"/>
</dbReference>
<dbReference type="KEGG" id="cchl:FPL14_06335"/>
<sequence>MKSTTSNGGIVGEGGNAMLNNQPELAVGGKSSTRALSNRRRGISNTRQWVWLRWEKTIGRLMDLNSEYAMEAGICRLLVKKHKGGDIVCADGTRIAKGDLVGELHLNNRMIHEMTMKVGATRAAMQTARLVRKSLMEINEALETRTDLSQVKALVGVTMLHRGLTHGLGFEQRKLPSKRFEKFTALYLRLLLLCMHPDGMERIGRNKDKLAPLMLIISRDALTRKFSFINSSECSREVPKDCSL</sequence>
<dbReference type="RefSeq" id="WP_182302224.1">
    <property type="nucleotide sequence ID" value="NZ_CP041969.1"/>
</dbReference>
<dbReference type="Proteomes" id="UP000515679">
    <property type="component" value="Chromosome"/>
</dbReference>
<evidence type="ECO:0000313" key="3">
    <source>
        <dbReference type="Proteomes" id="UP000515679"/>
    </source>
</evidence>
<proteinExistence type="predicted"/>
<feature type="domain" description="YkoP-like" evidence="1">
    <location>
        <begin position="48"/>
        <end position="225"/>
    </location>
</feature>
<reference evidence="2 3" key="1">
    <citation type="submission" date="2019-07" db="EMBL/GenBank/DDBJ databases">
        <authorList>
            <person name="Kim J.K."/>
            <person name="Cheong H.-M."/>
            <person name="Choi Y."/>
            <person name="Hwang K.J."/>
            <person name="Lee S."/>
            <person name="Choi C."/>
        </authorList>
    </citation>
    <scope>NUCLEOTIDE SEQUENCE [LARGE SCALE GENOMIC DNA]</scope>
    <source>
        <strain evidence="2 3">KS 22</strain>
    </source>
</reference>
<dbReference type="InterPro" id="IPR054467">
    <property type="entry name" value="YkoP-like_dom"/>
</dbReference>
<name>A0A7G5BV83_9BACL</name>
<gene>
    <name evidence="2" type="ORF">FPL14_06335</name>
</gene>
<protein>
    <submittedName>
        <fullName evidence="2">Polysaccharide deacetylase</fullName>
    </submittedName>
</protein>
<evidence type="ECO:0000313" key="2">
    <source>
        <dbReference type="EMBL" id="QMV40867.1"/>
    </source>
</evidence>
<evidence type="ECO:0000259" key="1">
    <source>
        <dbReference type="Pfam" id="PF22790"/>
    </source>
</evidence>
<dbReference type="EMBL" id="CP041969">
    <property type="protein sequence ID" value="QMV40867.1"/>
    <property type="molecule type" value="Genomic_DNA"/>
</dbReference>
<dbReference type="AlphaFoldDB" id="A0A7G5BV83"/>
<organism evidence="2 3">
    <name type="scientific">Cohnella cholangitidis</name>
    <dbReference type="NCBI Taxonomy" id="2598458"/>
    <lineage>
        <taxon>Bacteria</taxon>
        <taxon>Bacillati</taxon>
        <taxon>Bacillota</taxon>
        <taxon>Bacilli</taxon>
        <taxon>Bacillales</taxon>
        <taxon>Paenibacillaceae</taxon>
        <taxon>Cohnella</taxon>
    </lineage>
</organism>
<keyword evidence="3" id="KW-1185">Reference proteome</keyword>